<dbReference type="RefSeq" id="WP_306736161.1">
    <property type="nucleotide sequence ID" value="NZ_JANHAX010000003.1"/>
</dbReference>
<dbReference type="InterPro" id="IPR010980">
    <property type="entry name" value="Cyt_c/b562"/>
</dbReference>
<sequence length="154" mass="15929">MRDGDMKNGHRTGWLAVGLVWALAGASLAHSGVQNAAVKARMALMGEIKEATGVIGGMVKGEIAFDPAKAAVARAALVRHASEITPAFEAQETDPKSEARPEVWSDWAGFAARAEAMATAAEALDTGSPEALADGLGALGQSCGGCHKLYRIEK</sequence>
<dbReference type="InterPro" id="IPR002321">
    <property type="entry name" value="Cyt_c_II"/>
</dbReference>
<dbReference type="GO" id="GO:0005506">
    <property type="term" value="F:iron ion binding"/>
    <property type="evidence" value="ECO:0007669"/>
    <property type="project" value="InterPro"/>
</dbReference>
<reference evidence="8" key="1">
    <citation type="submission" date="2022-07" db="EMBL/GenBank/DDBJ databases">
        <authorList>
            <person name="Otstavnykh N."/>
            <person name="Isaeva M."/>
            <person name="Bystritskaya E."/>
        </authorList>
    </citation>
    <scope>NUCLEOTIDE SEQUENCE</scope>
    <source>
        <strain evidence="8">KCTC 52189</strain>
    </source>
</reference>
<evidence type="ECO:0000256" key="2">
    <source>
        <dbReference type="ARBA" id="ARBA00022617"/>
    </source>
</evidence>
<dbReference type="AlphaFoldDB" id="A0AAE3WFU3"/>
<dbReference type="SUPFAM" id="SSF47175">
    <property type="entry name" value="Cytochromes"/>
    <property type="match status" value="1"/>
</dbReference>
<feature type="binding site" description="covalent" evidence="7">
    <location>
        <position position="146"/>
    </location>
    <ligand>
        <name>heme c</name>
        <dbReference type="ChEBI" id="CHEBI:61717"/>
    </ligand>
</feature>
<dbReference type="GO" id="GO:0022900">
    <property type="term" value="P:electron transport chain"/>
    <property type="evidence" value="ECO:0007669"/>
    <property type="project" value="InterPro"/>
</dbReference>
<evidence type="ECO:0000313" key="9">
    <source>
        <dbReference type="Proteomes" id="UP001226762"/>
    </source>
</evidence>
<evidence type="ECO:0000256" key="6">
    <source>
        <dbReference type="PIRSR" id="PIRSR000027-1"/>
    </source>
</evidence>
<feature type="binding site" description="axial binding residue" evidence="6">
    <location>
        <position position="147"/>
    </location>
    <ligand>
        <name>heme c</name>
        <dbReference type="ChEBI" id="CHEBI:61717"/>
    </ligand>
    <ligandPart>
        <name>Fe</name>
        <dbReference type="ChEBI" id="CHEBI:18248"/>
    </ligandPart>
</feature>
<dbReference type="EMBL" id="JANHAX010000003">
    <property type="protein sequence ID" value="MDQ2090895.1"/>
    <property type="molecule type" value="Genomic_DNA"/>
</dbReference>
<comment type="caution">
    <text evidence="8">The sequence shown here is derived from an EMBL/GenBank/DDBJ whole genome shotgun (WGS) entry which is preliminary data.</text>
</comment>
<evidence type="ECO:0000313" key="8">
    <source>
        <dbReference type="EMBL" id="MDQ2090895.1"/>
    </source>
</evidence>
<keyword evidence="2 7" id="KW-0349">Heme</keyword>
<dbReference type="Proteomes" id="UP001226762">
    <property type="component" value="Unassembled WGS sequence"/>
</dbReference>
<dbReference type="PIRSF" id="PIRSF000027">
    <property type="entry name" value="Cytc_c_prime"/>
    <property type="match status" value="1"/>
</dbReference>
<dbReference type="Gene3D" id="1.20.120.10">
    <property type="entry name" value="Cytochrome c/b562"/>
    <property type="match status" value="1"/>
</dbReference>
<gene>
    <name evidence="8" type="ORF">NO357_13380</name>
</gene>
<reference evidence="8" key="2">
    <citation type="submission" date="2023-02" db="EMBL/GenBank/DDBJ databases">
        <title>'Rhodoalgimonas zhirmunskyi' gen. nov., isolated from a red alga.</title>
        <authorList>
            <person name="Nedashkovskaya O.I."/>
            <person name="Otstavnykh N.Y."/>
            <person name="Bystritskaya E.P."/>
            <person name="Balabanova L.A."/>
            <person name="Isaeva M.P."/>
        </authorList>
    </citation>
    <scope>NUCLEOTIDE SEQUENCE</scope>
    <source>
        <strain evidence="8">KCTC 52189</strain>
    </source>
</reference>
<feature type="binding site" description="covalent" evidence="7">
    <location>
        <position position="143"/>
    </location>
    <ligand>
        <name>heme c</name>
        <dbReference type="ChEBI" id="CHEBI:61717"/>
    </ligand>
</feature>
<dbReference type="Pfam" id="PF01322">
    <property type="entry name" value="Cytochrom_C_2"/>
    <property type="match status" value="1"/>
</dbReference>
<accession>A0AAE3WFU3</accession>
<evidence type="ECO:0000256" key="1">
    <source>
        <dbReference type="ARBA" id="ARBA00022448"/>
    </source>
</evidence>
<dbReference type="InterPro" id="IPR012127">
    <property type="entry name" value="Cyt_c_prime"/>
</dbReference>
<keyword evidence="5 6" id="KW-0408">Iron</keyword>
<comment type="PTM">
    <text evidence="7">Binds 1 heme group per subunit.</text>
</comment>
<evidence type="ECO:0000256" key="5">
    <source>
        <dbReference type="ARBA" id="ARBA00023004"/>
    </source>
</evidence>
<keyword evidence="3 6" id="KW-0479">Metal-binding</keyword>
<proteinExistence type="predicted"/>
<evidence type="ECO:0000256" key="4">
    <source>
        <dbReference type="ARBA" id="ARBA00022982"/>
    </source>
</evidence>
<dbReference type="GO" id="GO:0042597">
    <property type="term" value="C:periplasmic space"/>
    <property type="evidence" value="ECO:0007669"/>
    <property type="project" value="InterPro"/>
</dbReference>
<dbReference type="GO" id="GO:0009055">
    <property type="term" value="F:electron transfer activity"/>
    <property type="evidence" value="ECO:0007669"/>
    <property type="project" value="InterPro"/>
</dbReference>
<keyword evidence="9" id="KW-1185">Reference proteome</keyword>
<keyword evidence="4" id="KW-0249">Electron transport</keyword>
<evidence type="ECO:0000256" key="3">
    <source>
        <dbReference type="ARBA" id="ARBA00022723"/>
    </source>
</evidence>
<evidence type="ECO:0000256" key="7">
    <source>
        <dbReference type="PIRSR" id="PIRSR000027-2"/>
    </source>
</evidence>
<protein>
    <submittedName>
        <fullName evidence="8">Cytochrome c</fullName>
    </submittedName>
</protein>
<organism evidence="8 9">
    <name type="scientific">Marimonas arenosa</name>
    <dbReference type="NCBI Taxonomy" id="1795305"/>
    <lineage>
        <taxon>Bacteria</taxon>
        <taxon>Pseudomonadati</taxon>
        <taxon>Pseudomonadota</taxon>
        <taxon>Alphaproteobacteria</taxon>
        <taxon>Rhodobacterales</taxon>
        <taxon>Paracoccaceae</taxon>
        <taxon>Marimonas</taxon>
    </lineage>
</organism>
<name>A0AAE3WFU3_9RHOB</name>
<dbReference type="GO" id="GO:0020037">
    <property type="term" value="F:heme binding"/>
    <property type="evidence" value="ECO:0007669"/>
    <property type="project" value="InterPro"/>
</dbReference>
<dbReference type="PROSITE" id="PS51009">
    <property type="entry name" value="CYTCII"/>
    <property type="match status" value="1"/>
</dbReference>
<keyword evidence="1" id="KW-0813">Transport</keyword>